<dbReference type="GO" id="GO:0004180">
    <property type="term" value="F:carboxypeptidase activity"/>
    <property type="evidence" value="ECO:0007669"/>
    <property type="project" value="TreeGrafter"/>
</dbReference>
<feature type="domain" description="Transferrin receptor-like dimerisation" evidence="2">
    <location>
        <begin position="587"/>
        <end position="688"/>
    </location>
</feature>
<dbReference type="Gene3D" id="3.40.630.10">
    <property type="entry name" value="Zn peptidases"/>
    <property type="match status" value="1"/>
</dbReference>
<dbReference type="SUPFAM" id="SSF52025">
    <property type="entry name" value="PA domain"/>
    <property type="match status" value="1"/>
</dbReference>
<dbReference type="InterPro" id="IPR046450">
    <property type="entry name" value="PA_dom_sf"/>
</dbReference>
<dbReference type="PANTHER" id="PTHR10404">
    <property type="entry name" value="N-ACETYLATED-ALPHA-LINKED ACIDIC DIPEPTIDASE"/>
    <property type="match status" value="1"/>
</dbReference>
<dbReference type="CDD" id="cd08022">
    <property type="entry name" value="M28_PSMA_like"/>
    <property type="match status" value="1"/>
</dbReference>
<dbReference type="InterPro" id="IPR007484">
    <property type="entry name" value="Peptidase_M28"/>
</dbReference>
<dbReference type="PANTHER" id="PTHR10404:SF46">
    <property type="entry name" value="VACUOLAR PROTEIN SORTING-ASSOCIATED PROTEIN 70"/>
    <property type="match status" value="1"/>
</dbReference>
<dbReference type="Pfam" id="PF04389">
    <property type="entry name" value="Peptidase_M28"/>
    <property type="match status" value="1"/>
</dbReference>
<dbReference type="SUPFAM" id="SSF47672">
    <property type="entry name" value="Transferrin receptor-like dimerisation domain"/>
    <property type="match status" value="1"/>
</dbReference>
<dbReference type="Gene3D" id="3.50.30.30">
    <property type="match status" value="1"/>
</dbReference>
<evidence type="ECO:0000313" key="5">
    <source>
        <dbReference type="Proteomes" id="UP001149165"/>
    </source>
</evidence>
<dbReference type="Proteomes" id="UP001149165">
    <property type="component" value="Unassembled WGS sequence"/>
</dbReference>
<dbReference type="Pfam" id="PF04253">
    <property type="entry name" value="TFR_dimer"/>
    <property type="match status" value="1"/>
</dbReference>
<dbReference type="EMBL" id="JAPQKH010000007">
    <property type="protein sequence ID" value="KAJ5088176.1"/>
    <property type="molecule type" value="Genomic_DNA"/>
</dbReference>
<protein>
    <submittedName>
        <fullName evidence="4">PA domain-containing protein</fullName>
    </submittedName>
</protein>
<dbReference type="InterPro" id="IPR039373">
    <property type="entry name" value="Peptidase_M28B"/>
</dbReference>
<evidence type="ECO:0000313" key="4">
    <source>
        <dbReference type="EMBL" id="KAJ5088176.1"/>
    </source>
</evidence>
<comment type="similarity">
    <text evidence="1">Belongs to the peptidase M28 family. M28B subfamily.</text>
</comment>
<dbReference type="FunFam" id="3.40.630.10:FF:000101">
    <property type="entry name" value="N-acetylated alpha-linked acidic dipeptidase like 1"/>
    <property type="match status" value="1"/>
</dbReference>
<dbReference type="OrthoDB" id="5841748at2759"/>
<evidence type="ECO:0000256" key="1">
    <source>
        <dbReference type="ARBA" id="ARBA00005634"/>
    </source>
</evidence>
<dbReference type="AlphaFoldDB" id="A0A9W9EUH5"/>
<evidence type="ECO:0000259" key="3">
    <source>
        <dbReference type="Pfam" id="PF04389"/>
    </source>
</evidence>
<dbReference type="Gene3D" id="1.20.930.40">
    <property type="entry name" value="Transferrin receptor-like, dimerisation domain"/>
    <property type="match status" value="1"/>
</dbReference>
<reference evidence="4" key="2">
    <citation type="journal article" date="2023" name="IMA Fungus">
        <title>Comparative genomic study of the Penicillium genus elucidates a diverse pangenome and 15 lateral gene transfer events.</title>
        <authorList>
            <person name="Petersen C."/>
            <person name="Sorensen T."/>
            <person name="Nielsen M.R."/>
            <person name="Sondergaard T.E."/>
            <person name="Sorensen J.L."/>
            <person name="Fitzpatrick D.A."/>
            <person name="Frisvad J.C."/>
            <person name="Nielsen K.L."/>
        </authorList>
    </citation>
    <scope>NUCLEOTIDE SEQUENCE</scope>
    <source>
        <strain evidence="4">IBT 30069</strain>
    </source>
</reference>
<name>A0A9W9EUH5_9EURO</name>
<reference evidence="4" key="1">
    <citation type="submission" date="2022-11" db="EMBL/GenBank/DDBJ databases">
        <authorList>
            <person name="Petersen C."/>
        </authorList>
    </citation>
    <scope>NUCLEOTIDE SEQUENCE</scope>
    <source>
        <strain evidence="4">IBT 30069</strain>
    </source>
</reference>
<proteinExistence type="inferred from homology"/>
<evidence type="ECO:0000259" key="2">
    <source>
        <dbReference type="Pfam" id="PF04253"/>
    </source>
</evidence>
<dbReference type="SUPFAM" id="SSF53187">
    <property type="entry name" value="Zn-dependent exopeptidases"/>
    <property type="match status" value="1"/>
</dbReference>
<comment type="caution">
    <text evidence="4">The sequence shown here is derived from an EMBL/GenBank/DDBJ whole genome shotgun (WGS) entry which is preliminary data.</text>
</comment>
<feature type="domain" description="Peptidase M28" evidence="3">
    <location>
        <begin position="333"/>
        <end position="459"/>
    </location>
</feature>
<keyword evidence="5" id="KW-1185">Reference proteome</keyword>
<accession>A0A9W9EUH5</accession>
<sequence>MDVKRSSSWLLTSYRGKRRRERLILFFATILSLLVFWKCYRKPPLDLLQLLLSVPSGKYLRGSSFFYTSSPHFAGQGLKQAQWTLKRWKEFGITDSHIVSYDAQLPVPTDQQRLTLLRGSEILYEAPLNDNDHGFPPAFYSFVSNANITASYVFANFGADEDYDDLMRNNISIAGKIAVLKSADASAYLQLRQLETSREVQVRVAQNRGLIGVLLYPDPQNDYPITESNGYNPYPKGPARPAEMIERGGIGPYDSYQNGLIPTIPCMPMSYADALPILTALNGYGPLASELGTRWQGGELGKHGVRYNVGPSPPGIFLNIVTEAYIHSGQVHNVIGKIPGALENEIVILGNHRDAWGPGAGDPNSGSAVLNEVVRSFGKAVQHGWRPQRTLMFASWEGEEIGQIGSLPWIKEHFEWLNATTVSYLNVVVAGSGKKFHVKASPLLYRTVLDAMRHVRSPNQNVSGQSVFDVWNASGAGIIGTPGGGDAIRFQGLLCASTVDFGFSQGLRDNVFPYHSGLDSFEWISQYGDPGWEYHLATTKLWLVMAAHLSELPILDMRATDYADAIERWITELFANRSWSKLCDPATLYSAIARLTQVAKTFDDHVASLKLGKHHWWKFWTTNRRILAINELNQGYIRLERAFYHERGLDSRPSSHHVLYEAAPWHTDKPPLPGLSNSLRAENWSSAEVRFTFERAQCDNAMI</sequence>
<gene>
    <name evidence="4" type="ORF">N7456_011792</name>
</gene>
<dbReference type="InterPro" id="IPR007365">
    <property type="entry name" value="TFR-like_dimer_dom"/>
</dbReference>
<organism evidence="4 5">
    <name type="scientific">Penicillium angulare</name>
    <dbReference type="NCBI Taxonomy" id="116970"/>
    <lineage>
        <taxon>Eukaryota</taxon>
        <taxon>Fungi</taxon>
        <taxon>Dikarya</taxon>
        <taxon>Ascomycota</taxon>
        <taxon>Pezizomycotina</taxon>
        <taxon>Eurotiomycetes</taxon>
        <taxon>Eurotiomycetidae</taxon>
        <taxon>Eurotiales</taxon>
        <taxon>Aspergillaceae</taxon>
        <taxon>Penicillium</taxon>
    </lineage>
</organism>
<dbReference type="InterPro" id="IPR036757">
    <property type="entry name" value="TFR-like_dimer_dom_sf"/>
</dbReference>